<reference evidence="14" key="3">
    <citation type="submission" date="2015-04" db="UniProtKB">
        <authorList>
            <consortium name="EnsemblPlants"/>
        </authorList>
    </citation>
    <scope>IDENTIFICATION</scope>
    <source>
        <strain evidence="14">cv. Jemalong A17</strain>
    </source>
</reference>
<dbReference type="GO" id="GO:0008270">
    <property type="term" value="F:zinc ion binding"/>
    <property type="evidence" value="ECO:0007669"/>
    <property type="project" value="UniProtKB-KW"/>
</dbReference>
<dbReference type="SMART" id="SM00336">
    <property type="entry name" value="BBOX"/>
    <property type="match status" value="1"/>
</dbReference>
<comment type="subcellular location">
    <subcellularLocation>
        <location evidence="1 9">Nucleus</location>
    </subcellularLocation>
</comment>
<dbReference type="PaxDb" id="3880-AES67284"/>
<dbReference type="CDD" id="cd19821">
    <property type="entry name" value="Bbox1_BBX-like"/>
    <property type="match status" value="1"/>
</dbReference>
<dbReference type="GO" id="GO:0005634">
    <property type="term" value="C:nucleus"/>
    <property type="evidence" value="ECO:0007669"/>
    <property type="project" value="UniProtKB-SubCell"/>
</dbReference>
<dbReference type="PANTHER" id="PTHR31717:SF46">
    <property type="entry name" value="CCT MOTIF FAMILY PROTEIN-RELATED"/>
    <property type="match status" value="1"/>
</dbReference>
<dbReference type="PANTHER" id="PTHR31717">
    <property type="entry name" value="ZINC FINGER PROTEIN CONSTANS-LIKE 10"/>
    <property type="match status" value="1"/>
</dbReference>
<dbReference type="InterPro" id="IPR049808">
    <property type="entry name" value="CONSTANS-like_Bbox1"/>
</dbReference>
<keyword evidence="7 9" id="KW-0539">Nucleus</keyword>
<evidence type="ECO:0000259" key="12">
    <source>
        <dbReference type="PROSITE" id="PS51017"/>
    </source>
</evidence>
<dbReference type="PROSITE" id="PS50119">
    <property type="entry name" value="ZF_BBOX"/>
    <property type="match status" value="1"/>
</dbReference>
<gene>
    <name evidence="13" type="ordered locus">MTR_2g088900</name>
</gene>
<keyword evidence="3" id="KW-0479">Metal-binding</keyword>
<proteinExistence type="inferred from homology"/>
<feature type="domain" description="B box-type" evidence="11">
    <location>
        <begin position="96"/>
        <end position="143"/>
    </location>
</feature>
<evidence type="ECO:0000313" key="15">
    <source>
        <dbReference type="Proteomes" id="UP000002051"/>
    </source>
</evidence>
<organism evidence="13 15">
    <name type="scientific">Medicago truncatula</name>
    <name type="common">Barrel medic</name>
    <name type="synonym">Medicago tribuloides</name>
    <dbReference type="NCBI Taxonomy" id="3880"/>
    <lineage>
        <taxon>Eukaryota</taxon>
        <taxon>Viridiplantae</taxon>
        <taxon>Streptophyta</taxon>
        <taxon>Embryophyta</taxon>
        <taxon>Tracheophyta</taxon>
        <taxon>Spermatophyta</taxon>
        <taxon>Magnoliopsida</taxon>
        <taxon>eudicotyledons</taxon>
        <taxon>Gunneridae</taxon>
        <taxon>Pentapetalae</taxon>
        <taxon>rosids</taxon>
        <taxon>fabids</taxon>
        <taxon>Fabales</taxon>
        <taxon>Fabaceae</taxon>
        <taxon>Papilionoideae</taxon>
        <taxon>50 kb inversion clade</taxon>
        <taxon>NPAAA clade</taxon>
        <taxon>Hologalegina</taxon>
        <taxon>IRL clade</taxon>
        <taxon>Trifolieae</taxon>
        <taxon>Medicago</taxon>
    </lineage>
</organism>
<reference evidence="13 15" key="1">
    <citation type="journal article" date="2011" name="Nature">
        <title>The Medicago genome provides insight into the evolution of rhizobial symbioses.</title>
        <authorList>
            <person name="Young N.D."/>
            <person name="Debelle F."/>
            <person name="Oldroyd G.E."/>
            <person name="Geurts R."/>
            <person name="Cannon S.B."/>
            <person name="Udvardi M.K."/>
            <person name="Benedito V.A."/>
            <person name="Mayer K.F."/>
            <person name="Gouzy J."/>
            <person name="Schoof H."/>
            <person name="Van de Peer Y."/>
            <person name="Proost S."/>
            <person name="Cook D.R."/>
            <person name="Meyers B.C."/>
            <person name="Spannagl M."/>
            <person name="Cheung F."/>
            <person name="De Mita S."/>
            <person name="Krishnakumar V."/>
            <person name="Gundlach H."/>
            <person name="Zhou S."/>
            <person name="Mudge J."/>
            <person name="Bharti A.K."/>
            <person name="Murray J.D."/>
            <person name="Naoumkina M.A."/>
            <person name="Rosen B."/>
            <person name="Silverstein K.A."/>
            <person name="Tang H."/>
            <person name="Rombauts S."/>
            <person name="Zhao P.X."/>
            <person name="Zhou P."/>
            <person name="Barbe V."/>
            <person name="Bardou P."/>
            <person name="Bechner M."/>
            <person name="Bellec A."/>
            <person name="Berger A."/>
            <person name="Berges H."/>
            <person name="Bidwell S."/>
            <person name="Bisseling T."/>
            <person name="Choisne N."/>
            <person name="Couloux A."/>
            <person name="Denny R."/>
            <person name="Deshpande S."/>
            <person name="Dai X."/>
            <person name="Doyle J.J."/>
            <person name="Dudez A.M."/>
            <person name="Farmer A.D."/>
            <person name="Fouteau S."/>
            <person name="Franken C."/>
            <person name="Gibelin C."/>
            <person name="Gish J."/>
            <person name="Goldstein S."/>
            <person name="Gonzalez A.J."/>
            <person name="Green P.J."/>
            <person name="Hallab A."/>
            <person name="Hartog M."/>
            <person name="Hua A."/>
            <person name="Humphray S.J."/>
            <person name="Jeong D.H."/>
            <person name="Jing Y."/>
            <person name="Jocker A."/>
            <person name="Kenton S.M."/>
            <person name="Kim D.J."/>
            <person name="Klee K."/>
            <person name="Lai H."/>
            <person name="Lang C."/>
            <person name="Lin S."/>
            <person name="Macmil S.L."/>
            <person name="Magdelenat G."/>
            <person name="Matthews L."/>
            <person name="McCorrison J."/>
            <person name="Monaghan E.L."/>
            <person name="Mun J.H."/>
            <person name="Najar F.Z."/>
            <person name="Nicholson C."/>
            <person name="Noirot C."/>
            <person name="O'Bleness M."/>
            <person name="Paule C.R."/>
            <person name="Poulain J."/>
            <person name="Prion F."/>
            <person name="Qin B."/>
            <person name="Qu C."/>
            <person name="Retzel E.F."/>
            <person name="Riddle C."/>
            <person name="Sallet E."/>
            <person name="Samain S."/>
            <person name="Samson N."/>
            <person name="Sanders I."/>
            <person name="Saurat O."/>
            <person name="Scarpelli C."/>
            <person name="Schiex T."/>
            <person name="Segurens B."/>
            <person name="Severin A.J."/>
            <person name="Sherrier D.J."/>
            <person name="Shi R."/>
            <person name="Sims S."/>
            <person name="Singer S.R."/>
            <person name="Sinharoy S."/>
            <person name="Sterck L."/>
            <person name="Viollet A."/>
            <person name="Wang B.B."/>
            <person name="Wang K."/>
            <person name="Wang M."/>
            <person name="Wang X."/>
            <person name="Warfsmann J."/>
            <person name="Weissenbach J."/>
            <person name="White D.D."/>
            <person name="White J.D."/>
            <person name="Wiley G.B."/>
            <person name="Wincker P."/>
            <person name="Xing Y."/>
            <person name="Yang L."/>
            <person name="Yao Z."/>
            <person name="Ying F."/>
            <person name="Zhai J."/>
            <person name="Zhou L."/>
            <person name="Zuber A."/>
            <person name="Denarie J."/>
            <person name="Dixon R.A."/>
            <person name="May G.D."/>
            <person name="Schwartz D.C."/>
            <person name="Rogers J."/>
            <person name="Quetier F."/>
            <person name="Town C.D."/>
            <person name="Roe B.A."/>
        </authorList>
    </citation>
    <scope>NUCLEOTIDE SEQUENCE [LARGE SCALE GENOMIC DNA]</scope>
    <source>
        <strain evidence="13">A17</strain>
        <strain evidence="14 15">cv. Jemalong A17</strain>
    </source>
</reference>
<dbReference type="EnsemblPlants" id="AES67284">
    <property type="protein sequence ID" value="AES67284"/>
    <property type="gene ID" value="MTR_2g088900"/>
</dbReference>
<evidence type="ECO:0000256" key="8">
    <source>
        <dbReference type="PROSITE-ProRule" id="PRU00024"/>
    </source>
</evidence>
<dbReference type="eggNOG" id="ENOG502QSHH">
    <property type="taxonomic scope" value="Eukaryota"/>
</dbReference>
<comment type="similarity">
    <text evidence="2">Belongs to the CONSTANS family.</text>
</comment>
<evidence type="ECO:0000256" key="2">
    <source>
        <dbReference type="ARBA" id="ARBA00010024"/>
    </source>
</evidence>
<dbReference type="HOGENOM" id="CLU_028225_0_1_1"/>
<dbReference type="PROSITE" id="PS51017">
    <property type="entry name" value="CCT"/>
    <property type="match status" value="1"/>
</dbReference>
<dbReference type="GO" id="GO:0006355">
    <property type="term" value="P:regulation of DNA-templated transcription"/>
    <property type="evidence" value="ECO:0007669"/>
    <property type="project" value="UniProtKB-ARBA"/>
</dbReference>
<evidence type="ECO:0000256" key="5">
    <source>
        <dbReference type="ARBA" id="ARBA00022771"/>
    </source>
</evidence>
<feature type="compositionally biased region" description="Low complexity" evidence="10">
    <location>
        <begin position="214"/>
        <end position="228"/>
    </location>
</feature>
<name>G7IKL4_MEDTR</name>
<keyword evidence="4" id="KW-0677">Repeat</keyword>
<evidence type="ECO:0000256" key="4">
    <source>
        <dbReference type="ARBA" id="ARBA00022737"/>
    </source>
</evidence>
<evidence type="ECO:0000313" key="14">
    <source>
        <dbReference type="EnsemblPlants" id="AES67284"/>
    </source>
</evidence>
<feature type="domain" description="CCT" evidence="12">
    <location>
        <begin position="466"/>
        <end position="508"/>
    </location>
</feature>
<dbReference type="Proteomes" id="UP000002051">
    <property type="component" value="Chromosome 2"/>
</dbReference>
<sequence length="521" mass="57572">MGLSDDRGEYIGAKTTSFKGLPQSNVEEAKGLKEAINCLGNLRFPSLSIKLDWGFHILGLDKEQSSSDYRSCVPSNPIHSDPIHSISFRFIPSGAFMEALCEFCGVARAVVYCKPDSARLCLHCDGNVHSANSLSRRHPRSLLCDKCNFDSAIVRCVDHKLSLCQVCDWNTNDCFVLGHKHVLLTFYTGCPSLAELSKIWPHLVDANSSNAAWESPSTSSLPKTESSSGRGQHLEQQPEKNGFVGLANDKLGEGDTCVKYEPWIENSPIIPSNSNCTQYYKDQPFLFNQDSNQQKDLIIHEGTSLCEGFNVDDIQLNFESADEIIFDCSQTATKYNHEDGGIECLLMDKNIPVTKCSSHIETAVEASSSVQQDCMIFPSSGAGGSTNLMQGFNNSANCALMPPSCNRSMPLEFPQSQTHSGISIQLPNINGESNVAELLDCGLPPVFHPGESHWESNLEGACPQARDKAKMRYQEKKKTRTFGKQIRYASRKARADTRKRVKGRFVKAGEAYDYDPLLSDH</sequence>
<evidence type="ECO:0000256" key="10">
    <source>
        <dbReference type="SAM" id="MobiDB-lite"/>
    </source>
</evidence>
<dbReference type="AlphaFoldDB" id="G7IKL4"/>
<feature type="region of interest" description="Disordered" evidence="10">
    <location>
        <begin position="211"/>
        <end position="239"/>
    </location>
</feature>
<dbReference type="Pfam" id="PF06203">
    <property type="entry name" value="CCT"/>
    <property type="match status" value="1"/>
</dbReference>
<keyword evidence="6" id="KW-0862">Zinc</keyword>
<evidence type="ECO:0000256" key="3">
    <source>
        <dbReference type="ARBA" id="ARBA00022723"/>
    </source>
</evidence>
<keyword evidence="15" id="KW-1185">Reference proteome</keyword>
<dbReference type="InterPro" id="IPR010402">
    <property type="entry name" value="CCT_domain"/>
</dbReference>
<evidence type="ECO:0000256" key="6">
    <source>
        <dbReference type="ARBA" id="ARBA00022833"/>
    </source>
</evidence>
<protein>
    <submittedName>
        <fullName evidence="13">Zinc finger constans-like protein</fullName>
    </submittedName>
</protein>
<accession>G7IKL4</accession>
<evidence type="ECO:0000256" key="9">
    <source>
        <dbReference type="PROSITE-ProRule" id="PRU00357"/>
    </source>
</evidence>
<evidence type="ECO:0000256" key="1">
    <source>
        <dbReference type="ARBA" id="ARBA00004123"/>
    </source>
</evidence>
<evidence type="ECO:0000313" key="13">
    <source>
        <dbReference type="EMBL" id="AES67284.2"/>
    </source>
</evidence>
<reference evidence="13 15" key="2">
    <citation type="journal article" date="2014" name="BMC Genomics">
        <title>An improved genome release (version Mt4.0) for the model legume Medicago truncatula.</title>
        <authorList>
            <person name="Tang H."/>
            <person name="Krishnakumar V."/>
            <person name="Bidwell S."/>
            <person name="Rosen B."/>
            <person name="Chan A."/>
            <person name="Zhou S."/>
            <person name="Gentzbittel L."/>
            <person name="Childs K.L."/>
            <person name="Yandell M."/>
            <person name="Gundlach H."/>
            <person name="Mayer K.F."/>
            <person name="Schwartz D.C."/>
            <person name="Town C.D."/>
        </authorList>
    </citation>
    <scope>GENOME REANNOTATION</scope>
    <source>
        <strain evidence="14 15">cv. Jemalong A17</strain>
    </source>
</reference>
<evidence type="ECO:0000256" key="7">
    <source>
        <dbReference type="ARBA" id="ARBA00023242"/>
    </source>
</evidence>
<keyword evidence="5 8" id="KW-0863">Zinc-finger</keyword>
<dbReference type="STRING" id="3880.G7IKL4"/>
<evidence type="ECO:0000259" key="11">
    <source>
        <dbReference type="PROSITE" id="PS50119"/>
    </source>
</evidence>
<dbReference type="InterPro" id="IPR000315">
    <property type="entry name" value="Znf_B-box"/>
</dbReference>
<dbReference type="EMBL" id="CM001218">
    <property type="protein sequence ID" value="AES67284.2"/>
    <property type="molecule type" value="Genomic_DNA"/>
</dbReference>
<accession>A0A0C3V7E3</accession>